<dbReference type="CDD" id="cd04301">
    <property type="entry name" value="NAT_SF"/>
    <property type="match status" value="1"/>
</dbReference>
<evidence type="ECO:0000259" key="3">
    <source>
        <dbReference type="PROSITE" id="PS51186"/>
    </source>
</evidence>
<dbReference type="Gene3D" id="3.40.630.30">
    <property type="match status" value="1"/>
</dbReference>
<dbReference type="InterPro" id="IPR000182">
    <property type="entry name" value="GNAT_dom"/>
</dbReference>
<dbReference type="Pfam" id="PF00583">
    <property type="entry name" value="Acetyltransf_1"/>
    <property type="match status" value="1"/>
</dbReference>
<keyword evidence="5" id="KW-1185">Reference proteome</keyword>
<reference evidence="4 5" key="1">
    <citation type="journal article" date="2025" name="Microbiol. Resour. Announc.">
        <title>Draft genome sequences for Neonectria magnoliae and Neonectria punicea, canker pathogens of Liriodendron tulipifera and Acer saccharum in West Virginia.</title>
        <authorList>
            <person name="Petronek H.M."/>
            <person name="Kasson M.T."/>
            <person name="Metheny A.M."/>
            <person name="Stauder C.M."/>
            <person name="Lovett B."/>
            <person name="Lynch S.C."/>
            <person name="Garnas J.R."/>
            <person name="Kasson L.R."/>
            <person name="Stajich J.E."/>
        </authorList>
    </citation>
    <scope>NUCLEOTIDE SEQUENCE [LARGE SCALE GENOMIC DNA]</scope>
    <source>
        <strain evidence="4 5">NRRL 64653</strain>
    </source>
</reference>
<evidence type="ECO:0000313" key="5">
    <source>
        <dbReference type="Proteomes" id="UP001498476"/>
    </source>
</evidence>
<dbReference type="PROSITE" id="PS51186">
    <property type="entry name" value="GNAT"/>
    <property type="match status" value="1"/>
</dbReference>
<dbReference type="PANTHER" id="PTHR43877:SF2">
    <property type="entry name" value="AMINOALKYLPHOSPHONATE N-ACETYLTRANSFERASE-RELATED"/>
    <property type="match status" value="1"/>
</dbReference>
<dbReference type="Proteomes" id="UP001498476">
    <property type="component" value="Unassembled WGS sequence"/>
</dbReference>
<keyword evidence="2" id="KW-0012">Acyltransferase</keyword>
<proteinExistence type="predicted"/>
<evidence type="ECO:0000256" key="1">
    <source>
        <dbReference type="ARBA" id="ARBA00022679"/>
    </source>
</evidence>
<name>A0ABR1H021_9HYPO</name>
<dbReference type="SUPFAM" id="SSF55729">
    <property type="entry name" value="Acyl-CoA N-acyltransferases (Nat)"/>
    <property type="match status" value="1"/>
</dbReference>
<gene>
    <name evidence="4" type="ORF">QQX98_006728</name>
</gene>
<dbReference type="InterPro" id="IPR050832">
    <property type="entry name" value="Bact_Acetyltransf"/>
</dbReference>
<dbReference type="EMBL" id="JAZAVJ010000103">
    <property type="protein sequence ID" value="KAK7414449.1"/>
    <property type="molecule type" value="Genomic_DNA"/>
</dbReference>
<evidence type="ECO:0000256" key="2">
    <source>
        <dbReference type="ARBA" id="ARBA00023315"/>
    </source>
</evidence>
<feature type="domain" description="N-acetyltransferase" evidence="3">
    <location>
        <begin position="22"/>
        <end position="183"/>
    </location>
</feature>
<keyword evidence="1" id="KW-0808">Transferase</keyword>
<protein>
    <recommendedName>
        <fullName evidence="3">N-acetyltransferase domain-containing protein</fullName>
    </recommendedName>
</protein>
<organism evidence="4 5">
    <name type="scientific">Neonectria punicea</name>
    <dbReference type="NCBI Taxonomy" id="979145"/>
    <lineage>
        <taxon>Eukaryota</taxon>
        <taxon>Fungi</taxon>
        <taxon>Dikarya</taxon>
        <taxon>Ascomycota</taxon>
        <taxon>Pezizomycotina</taxon>
        <taxon>Sordariomycetes</taxon>
        <taxon>Hypocreomycetidae</taxon>
        <taxon>Hypocreales</taxon>
        <taxon>Nectriaceae</taxon>
        <taxon>Neonectria</taxon>
    </lineage>
</organism>
<dbReference type="PANTHER" id="PTHR43877">
    <property type="entry name" value="AMINOALKYLPHOSPHONATE N-ACETYLTRANSFERASE-RELATED-RELATED"/>
    <property type="match status" value="1"/>
</dbReference>
<comment type="caution">
    <text evidence="4">The sequence shown here is derived from an EMBL/GenBank/DDBJ whole genome shotgun (WGS) entry which is preliminary data.</text>
</comment>
<sequence length="195" mass="21599">MNSQPPTQQLNNSSTTPLNMPLAFRKAAPADTPAVLALVSSAYRGEHSRAGWTTEADLFSGARIDAAGVLAKISDPRGAVLLAHHPSDGALVACCEVLRRDPDASYFGLFAVDPLCQAGGFGRLMLQRAEDYVREEWGVRRLEMHVIGTREELIAWYLRRGYRRAEQTKPFPYDEIPTGSALKDNYYFAVLDKEL</sequence>
<evidence type="ECO:0000313" key="4">
    <source>
        <dbReference type="EMBL" id="KAK7414449.1"/>
    </source>
</evidence>
<dbReference type="InterPro" id="IPR016181">
    <property type="entry name" value="Acyl_CoA_acyltransferase"/>
</dbReference>
<accession>A0ABR1H021</accession>